<protein>
    <submittedName>
        <fullName evidence="1">XkdX family protein</fullName>
    </submittedName>
</protein>
<sequence>MLKNFNSWGADISFAVNVSITPEQFKEITGKDYQAPTTTA</sequence>
<accession>A0A844EDR8</accession>
<dbReference type="EMBL" id="WKKY01000002">
    <property type="protein sequence ID" value="MSE19725.1"/>
    <property type="molecule type" value="Genomic_DNA"/>
</dbReference>
<dbReference type="Pfam" id="PF09693">
    <property type="entry name" value="Phage_XkdX"/>
    <property type="match status" value="1"/>
</dbReference>
<comment type="caution">
    <text evidence="1">The sequence shown here is derived from an EMBL/GenBank/DDBJ whole genome shotgun (WGS) entry which is preliminary data.</text>
</comment>
<reference evidence="1 2" key="1">
    <citation type="submission" date="2019-11" db="EMBL/GenBank/DDBJ databases">
        <title>Draft Genome Sequence of Plant Growth-Promoting Rhizosphere-Associated Bacteria.</title>
        <authorList>
            <person name="Vasilyev I.Y."/>
            <person name="Radchenko V."/>
            <person name="Ilnitskaya E.V."/>
        </authorList>
    </citation>
    <scope>NUCLEOTIDE SEQUENCE [LARGE SCALE GENOMIC DNA]</scope>
    <source>
        <strain evidence="1 2">VRA_07sq_f</strain>
    </source>
</reference>
<evidence type="ECO:0000313" key="2">
    <source>
        <dbReference type="Proteomes" id="UP000491237"/>
    </source>
</evidence>
<dbReference type="AlphaFoldDB" id="A0A844EDR8"/>
<proteinExistence type="predicted"/>
<evidence type="ECO:0000313" key="1">
    <source>
        <dbReference type="EMBL" id="MSE19725.1"/>
    </source>
</evidence>
<name>A0A844EDR8_9LACO</name>
<dbReference type="InterPro" id="IPR010022">
    <property type="entry name" value="XkdX"/>
</dbReference>
<gene>
    <name evidence="1" type="ORF">GKC44_00295</name>
</gene>
<organism evidence="1 2">
    <name type="scientific">Lentilactobacillus parabuchneri</name>
    <dbReference type="NCBI Taxonomy" id="152331"/>
    <lineage>
        <taxon>Bacteria</taxon>
        <taxon>Bacillati</taxon>
        <taxon>Bacillota</taxon>
        <taxon>Bacilli</taxon>
        <taxon>Lactobacillales</taxon>
        <taxon>Lactobacillaceae</taxon>
        <taxon>Lentilactobacillus</taxon>
    </lineage>
</organism>
<dbReference type="Proteomes" id="UP000491237">
    <property type="component" value="Unassembled WGS sequence"/>
</dbReference>